<dbReference type="EMBL" id="CP000807">
    <property type="protein sequence ID" value="ACB54276.1"/>
    <property type="molecule type" value="Genomic_DNA"/>
</dbReference>
<dbReference type="STRING" id="43989.cce_4930"/>
<dbReference type="HOGENOM" id="CLU_002404_0_0_3"/>
<protein>
    <recommendedName>
        <fullName evidence="2">CHAT domain-containing protein</fullName>
    </recommendedName>
</protein>
<evidence type="ECO:0000313" key="4">
    <source>
        <dbReference type="Proteomes" id="UP000001203"/>
    </source>
</evidence>
<dbReference type="SUPFAM" id="SSF48452">
    <property type="entry name" value="TPR-like"/>
    <property type="match status" value="2"/>
</dbReference>
<feature type="domain" description="CHAT" evidence="2">
    <location>
        <begin position="525"/>
        <end position="784"/>
    </location>
</feature>
<dbReference type="InterPro" id="IPR019734">
    <property type="entry name" value="TPR_rpt"/>
</dbReference>
<dbReference type="AlphaFoldDB" id="B1X2B5"/>
<keyword evidence="1" id="KW-0812">Transmembrane</keyword>
<evidence type="ECO:0000259" key="2">
    <source>
        <dbReference type="Pfam" id="PF12770"/>
    </source>
</evidence>
<accession>B1X2B5</accession>
<evidence type="ECO:0000313" key="3">
    <source>
        <dbReference type="EMBL" id="ACB54276.1"/>
    </source>
</evidence>
<sequence length="785" mass="90228">MNVKLIKKRIKKIAFYVFIFYFNLIFIILTQSNTWGQVNLDFIKQLYQQGKYGELIEQLASHQDNKNPLIHEYLASSYEATGQLNSAIFHWKKARQVYEQHHNVNKVVKLKLIQAQLEIETGDPQEALHLLQQVPELVEAVALKGNALLVLGEYQKAIAKFDTALQQVFDPDVRLSLLSNLSQAYQKNTLRLKQQQELLLPNNTTESQQLARAVLENQQLAKTTANQAWQLAQTFNQPNYSTARAWLTWLPYLSKEKQQETLTKVETALSNLPSTHQTVMLWLNLADIIDHQEPITQANAIAQTLNDYQGMAIAKRKLGHYFETQQQYPLALAYTQEALKYAHAQLAHEQLYRTSWQKARIYEAIGEKKAAKLAYEQAVYSLNRIRNKLISASKNIQFNFQKEVEPVYRNYLSLLLENPTSKNLDTVTQVFDLLQLSQLENLFQDSCFDESDRGIEPSEILQKNKIAVINTIILPNSLHIIFRLPQGNKYHIQQNITSQQLNHKIEEWKTNLFKVTTNDYLTSSQYFYDLLLSPFEHKFPSSKVKQLLFINDGLLKNLPMSALYDRKKQEFLIEKFPISNNLGQQFITNSSDIESPVIAFGLTESRPPINKSLPNVTNELQEIKNIWGGNTYLDQEFTRERFIEILKTQRPQILHIATHGIFTGVSETTYLQSYDQIIDLNDFDDLLQRHTNLSLLTLSACETATGNEKAVLGLAGVAIKQGIPNTLGTLWQVQDNVSARLIRQFYQNIENNIPPVKALQLAQLRELENISQHPRSWAAFLLIGT</sequence>
<keyword evidence="4" id="KW-1185">Reference proteome</keyword>
<name>B1X2B5_CROS5</name>
<keyword evidence="1" id="KW-0472">Membrane</keyword>
<dbReference type="Pfam" id="PF12770">
    <property type="entry name" value="CHAT"/>
    <property type="match status" value="1"/>
</dbReference>
<dbReference type="PANTHER" id="PTHR10098">
    <property type="entry name" value="RAPSYN-RELATED"/>
    <property type="match status" value="1"/>
</dbReference>
<dbReference type="SMART" id="SM00028">
    <property type="entry name" value="TPR"/>
    <property type="match status" value="4"/>
</dbReference>
<dbReference type="InterPro" id="IPR024983">
    <property type="entry name" value="CHAT_dom"/>
</dbReference>
<dbReference type="RefSeq" id="WP_012362595.1">
    <property type="nucleotide sequence ID" value="NC_010547.1"/>
</dbReference>
<reference evidence="3 4" key="1">
    <citation type="journal article" date="2008" name="Proc. Natl. Acad. Sci. U.S.A.">
        <title>The genome of Cyanothece 51142, a unicellular diazotrophic cyanobacterium important in the marine nitrogen cycle.</title>
        <authorList>
            <person name="Welsh E.A."/>
            <person name="Liberton M."/>
            <person name="Stoeckel J."/>
            <person name="Loh T."/>
            <person name="Elvitigala T."/>
            <person name="Wang C."/>
            <person name="Wollam A."/>
            <person name="Fulton R.S."/>
            <person name="Clifton S.W."/>
            <person name="Jacobs J.M."/>
            <person name="Aurora R."/>
            <person name="Ghosh B.K."/>
            <person name="Sherman L.A."/>
            <person name="Smith R.D."/>
            <person name="Wilson R.K."/>
            <person name="Pakrasi H.B."/>
        </authorList>
    </citation>
    <scope>NUCLEOTIDE SEQUENCE [LARGE SCALE GENOMIC DNA]</scope>
    <source>
        <strain evidence="4">ATCC 51142 / BH68</strain>
    </source>
</reference>
<dbReference type="OrthoDB" id="446317at2"/>
<gene>
    <name evidence="3" type="ordered locus">cce_4930</name>
</gene>
<evidence type="ECO:0000256" key="1">
    <source>
        <dbReference type="SAM" id="Phobius"/>
    </source>
</evidence>
<keyword evidence="1" id="KW-1133">Transmembrane helix</keyword>
<dbReference type="Proteomes" id="UP000001203">
    <property type="component" value="Chromosome linear"/>
</dbReference>
<dbReference type="InterPro" id="IPR011990">
    <property type="entry name" value="TPR-like_helical_dom_sf"/>
</dbReference>
<dbReference type="eggNOG" id="COG4995">
    <property type="taxonomic scope" value="Bacteria"/>
</dbReference>
<dbReference type="KEGG" id="cyt:cce_4930"/>
<dbReference type="eggNOG" id="COG0457">
    <property type="taxonomic scope" value="Bacteria"/>
</dbReference>
<dbReference type="Gene3D" id="1.25.40.10">
    <property type="entry name" value="Tetratricopeptide repeat domain"/>
    <property type="match status" value="3"/>
</dbReference>
<organism evidence="3 4">
    <name type="scientific">Crocosphaera subtropica (strain ATCC 51142 / BH68)</name>
    <name type="common">Cyanothece sp. (strain ATCC 51142)</name>
    <dbReference type="NCBI Taxonomy" id="43989"/>
    <lineage>
        <taxon>Bacteria</taxon>
        <taxon>Bacillati</taxon>
        <taxon>Cyanobacteriota</taxon>
        <taxon>Cyanophyceae</taxon>
        <taxon>Oscillatoriophycideae</taxon>
        <taxon>Chroococcales</taxon>
        <taxon>Aphanothecaceae</taxon>
        <taxon>Crocosphaera</taxon>
        <taxon>Crocosphaera subtropica</taxon>
    </lineage>
</organism>
<proteinExistence type="predicted"/>
<feature type="transmembrane region" description="Helical" evidence="1">
    <location>
        <begin position="12"/>
        <end position="29"/>
    </location>
</feature>